<reference evidence="8" key="1">
    <citation type="journal article" date="2013" name="Genetics">
        <title>The draft genome and transcriptome of Panagrellus redivivus are shaped by the harsh demands of a free-living lifestyle.</title>
        <authorList>
            <person name="Srinivasan J."/>
            <person name="Dillman A.R."/>
            <person name="Macchietto M.G."/>
            <person name="Heikkinen L."/>
            <person name="Lakso M."/>
            <person name="Fracchia K.M."/>
            <person name="Antoshechkin I."/>
            <person name="Mortazavi A."/>
            <person name="Wong G."/>
            <person name="Sternberg P.W."/>
        </authorList>
    </citation>
    <scope>NUCLEOTIDE SEQUENCE [LARGE SCALE GENOMIC DNA]</scope>
    <source>
        <strain evidence="8">MT8872</strain>
    </source>
</reference>
<keyword evidence="8" id="KW-1185">Reference proteome</keyword>
<dbReference type="InterPro" id="IPR015943">
    <property type="entry name" value="WD40/YVTN_repeat-like_dom_sf"/>
</dbReference>
<proteinExistence type="predicted"/>
<dbReference type="Proteomes" id="UP000492821">
    <property type="component" value="Unassembled WGS sequence"/>
</dbReference>
<dbReference type="InterPro" id="IPR056155">
    <property type="entry name" value="Beta-prop_IFT140_2nd"/>
</dbReference>
<dbReference type="SUPFAM" id="SSF50978">
    <property type="entry name" value="WD40 repeat-like"/>
    <property type="match status" value="1"/>
</dbReference>
<dbReference type="PANTHER" id="PTHR15722:SF7">
    <property type="entry name" value="INTRAFLAGELLAR TRANSPORT PROTEIN 140 HOMOLOG"/>
    <property type="match status" value="1"/>
</dbReference>
<evidence type="ECO:0000313" key="9">
    <source>
        <dbReference type="WBParaSite" id="Pan_g16948.t1"/>
    </source>
</evidence>
<dbReference type="Pfam" id="PF23383">
    <property type="entry name" value="Beta-prop_IFT140_1st"/>
    <property type="match status" value="1"/>
</dbReference>
<accession>A0A7E4ZTU6</accession>
<dbReference type="AlphaFoldDB" id="A0A7E4ZTU6"/>
<keyword evidence="2" id="KW-0853">WD repeat</keyword>
<evidence type="ECO:0000256" key="4">
    <source>
        <dbReference type="ARBA" id="ARBA00023069"/>
    </source>
</evidence>
<comment type="subcellular location">
    <subcellularLocation>
        <location evidence="1">Cell projection</location>
        <location evidence="1">Cilium</location>
    </subcellularLocation>
</comment>
<organism evidence="8 9">
    <name type="scientific">Panagrellus redivivus</name>
    <name type="common">Microworm</name>
    <dbReference type="NCBI Taxonomy" id="6233"/>
    <lineage>
        <taxon>Eukaryota</taxon>
        <taxon>Metazoa</taxon>
        <taxon>Ecdysozoa</taxon>
        <taxon>Nematoda</taxon>
        <taxon>Chromadorea</taxon>
        <taxon>Rhabditida</taxon>
        <taxon>Tylenchina</taxon>
        <taxon>Panagrolaimomorpha</taxon>
        <taxon>Panagrolaimoidea</taxon>
        <taxon>Panagrolaimidae</taxon>
        <taxon>Panagrellus</taxon>
    </lineage>
</organism>
<dbReference type="InterPro" id="IPR056154">
    <property type="entry name" value="Beta-prop_IFT140_1st"/>
</dbReference>
<name>A0A7E4ZTU6_PANRE</name>
<protein>
    <submittedName>
        <fullName evidence="9">WD_REPEATS_REGION domain-containing protein</fullName>
    </submittedName>
</protein>
<dbReference type="Pfam" id="PF23385">
    <property type="entry name" value="Beta-prop_IFT140_2nd"/>
    <property type="match status" value="1"/>
</dbReference>
<keyword evidence="3" id="KW-0677">Repeat</keyword>
<evidence type="ECO:0000256" key="3">
    <source>
        <dbReference type="ARBA" id="ARBA00022737"/>
    </source>
</evidence>
<evidence type="ECO:0000256" key="5">
    <source>
        <dbReference type="ARBA" id="ARBA00023273"/>
    </source>
</evidence>
<dbReference type="GO" id="GO:0005930">
    <property type="term" value="C:axoneme"/>
    <property type="evidence" value="ECO:0007669"/>
    <property type="project" value="TreeGrafter"/>
</dbReference>
<evidence type="ECO:0000256" key="2">
    <source>
        <dbReference type="ARBA" id="ARBA00022574"/>
    </source>
</evidence>
<dbReference type="Gene3D" id="2.130.10.10">
    <property type="entry name" value="YVTN repeat-like/Quinoprotein amine dehydrogenase"/>
    <property type="match status" value="2"/>
</dbReference>
<feature type="domain" description="IFT140 first beta-propeller" evidence="6">
    <location>
        <begin position="11"/>
        <end position="413"/>
    </location>
</feature>
<dbReference type="InterPro" id="IPR036322">
    <property type="entry name" value="WD40_repeat_dom_sf"/>
</dbReference>
<feature type="domain" description="IFT140 second beta-propeller" evidence="7">
    <location>
        <begin position="430"/>
        <end position="606"/>
    </location>
</feature>
<dbReference type="GO" id="GO:0035721">
    <property type="term" value="P:intraciliary retrograde transport"/>
    <property type="evidence" value="ECO:0007669"/>
    <property type="project" value="TreeGrafter"/>
</dbReference>
<dbReference type="PANTHER" id="PTHR15722">
    <property type="entry name" value="IFT140/172-RELATED"/>
    <property type="match status" value="1"/>
</dbReference>
<dbReference type="GO" id="GO:0030991">
    <property type="term" value="C:intraciliary transport particle A"/>
    <property type="evidence" value="ECO:0007669"/>
    <property type="project" value="TreeGrafter"/>
</dbReference>
<evidence type="ECO:0000313" key="8">
    <source>
        <dbReference type="Proteomes" id="UP000492821"/>
    </source>
</evidence>
<sequence length="617" mass="69296">MLVPQSTDANAEESEVLVVTWHSCRDFLACANCFSNDIGVVKFYSKQGGKLLYTSKEKTAAKPVQILWHPTEAVVVVGWDSGKVSLISPTNDVEADIPGVELSSIVGMAWDETANEILIADSEGRLATFQIDCNDLKKSSFKTKATLRDDRAVSIVLKKVKQKPSTASNPNRKLAKQETVNENDEEIFNAIAETKRHTNVASDETSVFVRDTTQYTGIFYIGTASGAIHAMDPDRILTKVFQCDTTVIQVLNLPETDLLFATTESMFFYQLIAESKSLQEKLRIKLTGKKNYFRMVMVDGFTVAVSYGEREIRVWDIRANDNSLFRLQTDKGYGSNDFIVCLAYSTKKNHISAGTIEGKIVRWKRRRDEETVDRQWLLQSAIETGANIRSIDWSPVTAALVVNAVHHVNIFQDEGNLFHFSFPYGVIWKKPQVLSLARLYPPHEAQDINLPFIVKGFRIATTLLTIWEETEIHIYEIKDCNDQPLNITTIASFSCSAKDAYVLGAVVVVLTVENKLEARTFQGTVRQTINFREVEGLPIMLDFSGKFMVVATSGGYLSIFDLTSRDLKPTFHSSQFSQTIPDFNRFLRVKVNSTGTRISFTVTLVSSRFVESKTQQP</sequence>
<dbReference type="WBParaSite" id="Pan_g16948.t1">
    <property type="protein sequence ID" value="Pan_g16948.t1"/>
    <property type="gene ID" value="Pan_g16948"/>
</dbReference>
<keyword evidence="4" id="KW-0969">Cilium</keyword>
<reference evidence="9" key="2">
    <citation type="submission" date="2020-10" db="UniProtKB">
        <authorList>
            <consortium name="WormBaseParasite"/>
        </authorList>
    </citation>
    <scope>IDENTIFICATION</scope>
</reference>
<dbReference type="GO" id="GO:0036064">
    <property type="term" value="C:ciliary basal body"/>
    <property type="evidence" value="ECO:0007669"/>
    <property type="project" value="TreeGrafter"/>
</dbReference>
<evidence type="ECO:0000256" key="1">
    <source>
        <dbReference type="ARBA" id="ARBA00004138"/>
    </source>
</evidence>
<evidence type="ECO:0000259" key="7">
    <source>
        <dbReference type="Pfam" id="PF23385"/>
    </source>
</evidence>
<keyword evidence="5" id="KW-0966">Cell projection</keyword>
<evidence type="ECO:0000259" key="6">
    <source>
        <dbReference type="Pfam" id="PF23383"/>
    </source>
</evidence>